<gene>
    <name evidence="2" type="ORF">KIN20_000669</name>
</gene>
<protein>
    <submittedName>
        <fullName evidence="2">Uncharacterized protein</fullName>
    </submittedName>
</protein>
<keyword evidence="3" id="KW-1185">Reference proteome</keyword>
<evidence type="ECO:0000313" key="2">
    <source>
        <dbReference type="EMBL" id="KAJ1346005.1"/>
    </source>
</evidence>
<name>A0AAD5LSW2_PARTN</name>
<organism evidence="2 3">
    <name type="scientific">Parelaphostrongylus tenuis</name>
    <name type="common">Meningeal worm</name>
    <dbReference type="NCBI Taxonomy" id="148309"/>
    <lineage>
        <taxon>Eukaryota</taxon>
        <taxon>Metazoa</taxon>
        <taxon>Ecdysozoa</taxon>
        <taxon>Nematoda</taxon>
        <taxon>Chromadorea</taxon>
        <taxon>Rhabditida</taxon>
        <taxon>Rhabditina</taxon>
        <taxon>Rhabditomorpha</taxon>
        <taxon>Strongyloidea</taxon>
        <taxon>Metastrongylidae</taxon>
        <taxon>Parelaphostrongylus</taxon>
    </lineage>
</organism>
<comment type="caution">
    <text evidence="2">The sequence shown here is derived from an EMBL/GenBank/DDBJ whole genome shotgun (WGS) entry which is preliminary data.</text>
</comment>
<evidence type="ECO:0000256" key="1">
    <source>
        <dbReference type="SAM" id="MobiDB-lite"/>
    </source>
</evidence>
<reference evidence="2" key="1">
    <citation type="submission" date="2021-06" db="EMBL/GenBank/DDBJ databases">
        <title>Parelaphostrongylus tenuis whole genome reference sequence.</title>
        <authorList>
            <person name="Garwood T.J."/>
            <person name="Larsen P.A."/>
            <person name="Fountain-Jones N.M."/>
            <person name="Garbe J.R."/>
            <person name="Macchietto M.G."/>
            <person name="Kania S.A."/>
            <person name="Gerhold R.W."/>
            <person name="Richards J.E."/>
            <person name="Wolf T.M."/>
        </authorList>
    </citation>
    <scope>NUCLEOTIDE SEQUENCE</scope>
    <source>
        <strain evidence="2">MNPRO001-30</strain>
        <tissue evidence="2">Meninges</tissue>
    </source>
</reference>
<sequence length="111" mass="12153">MKVEESDLREESSSSLHSFDDASSVLYDSETPEAFYDSGGGDESSTGDDVGSSTAMKNRSYYHLKPSARQFMGGVRPIELVGSKCYKKSIVYRNAIDASPVMPTSAQKIPW</sequence>
<dbReference type="EMBL" id="JAHQIW010000098">
    <property type="protein sequence ID" value="KAJ1346005.1"/>
    <property type="molecule type" value="Genomic_DNA"/>
</dbReference>
<dbReference type="AlphaFoldDB" id="A0AAD5LSW2"/>
<proteinExistence type="predicted"/>
<feature type="compositionally biased region" description="Low complexity" evidence="1">
    <location>
        <begin position="43"/>
        <end position="53"/>
    </location>
</feature>
<dbReference type="Proteomes" id="UP001196413">
    <property type="component" value="Unassembled WGS sequence"/>
</dbReference>
<feature type="compositionally biased region" description="Basic and acidic residues" evidence="1">
    <location>
        <begin position="1"/>
        <end position="12"/>
    </location>
</feature>
<feature type="region of interest" description="Disordered" evidence="1">
    <location>
        <begin position="1"/>
        <end position="55"/>
    </location>
</feature>
<accession>A0AAD5LSW2</accession>
<evidence type="ECO:0000313" key="3">
    <source>
        <dbReference type="Proteomes" id="UP001196413"/>
    </source>
</evidence>
<feature type="compositionally biased region" description="Low complexity" evidence="1">
    <location>
        <begin position="13"/>
        <end position="24"/>
    </location>
</feature>